<dbReference type="InterPro" id="IPR000515">
    <property type="entry name" value="MetI-like"/>
</dbReference>
<dbReference type="EMBL" id="CP060713">
    <property type="protein sequence ID" value="QNN54986.1"/>
    <property type="molecule type" value="Genomic_DNA"/>
</dbReference>
<reference evidence="8 9" key="1">
    <citation type="submission" date="2020-08" db="EMBL/GenBank/DDBJ databases">
        <title>Genome sequence of Nocardioides mesophilus KACC 16243T.</title>
        <authorList>
            <person name="Hyun D.-W."/>
            <person name="Bae J.-W."/>
        </authorList>
    </citation>
    <scope>NUCLEOTIDE SEQUENCE [LARGE SCALE GENOMIC DNA]</scope>
    <source>
        <strain evidence="8 9">KACC 16243</strain>
    </source>
</reference>
<evidence type="ECO:0000256" key="5">
    <source>
        <dbReference type="ARBA" id="ARBA00023136"/>
    </source>
</evidence>
<dbReference type="PANTHER" id="PTHR30177:SF4">
    <property type="entry name" value="OSMOPROTECTANT IMPORT PERMEASE PROTEIN OSMW"/>
    <property type="match status" value="1"/>
</dbReference>
<dbReference type="AlphaFoldDB" id="A0A7G9RHB1"/>
<dbReference type="InterPro" id="IPR051204">
    <property type="entry name" value="ABC_transp_perm/SBD"/>
</dbReference>
<keyword evidence="9" id="KW-1185">Reference proteome</keyword>
<dbReference type="PROSITE" id="PS50928">
    <property type="entry name" value="ABC_TM1"/>
    <property type="match status" value="1"/>
</dbReference>
<dbReference type="InterPro" id="IPR035906">
    <property type="entry name" value="MetI-like_sf"/>
</dbReference>
<evidence type="ECO:0000256" key="1">
    <source>
        <dbReference type="ARBA" id="ARBA00004141"/>
    </source>
</evidence>
<evidence type="ECO:0000259" key="7">
    <source>
        <dbReference type="PROSITE" id="PS50928"/>
    </source>
</evidence>
<dbReference type="Proteomes" id="UP000515947">
    <property type="component" value="Chromosome"/>
</dbReference>
<organism evidence="8 9">
    <name type="scientific">Nocardioides mesophilus</name>
    <dbReference type="NCBI Taxonomy" id="433659"/>
    <lineage>
        <taxon>Bacteria</taxon>
        <taxon>Bacillati</taxon>
        <taxon>Actinomycetota</taxon>
        <taxon>Actinomycetes</taxon>
        <taxon>Propionibacteriales</taxon>
        <taxon>Nocardioidaceae</taxon>
        <taxon>Nocardioides</taxon>
    </lineage>
</organism>
<keyword evidence="5 6" id="KW-0472">Membrane</keyword>
<dbReference type="GO" id="GO:0031460">
    <property type="term" value="P:glycine betaine transport"/>
    <property type="evidence" value="ECO:0007669"/>
    <property type="project" value="TreeGrafter"/>
</dbReference>
<evidence type="ECO:0000256" key="6">
    <source>
        <dbReference type="RuleBase" id="RU363032"/>
    </source>
</evidence>
<protein>
    <submittedName>
        <fullName evidence="8">ABC transporter permease</fullName>
    </submittedName>
</protein>
<dbReference type="GO" id="GO:0005886">
    <property type="term" value="C:plasma membrane"/>
    <property type="evidence" value="ECO:0007669"/>
    <property type="project" value="UniProtKB-SubCell"/>
</dbReference>
<name>A0A7G9RHB1_9ACTN</name>
<feature type="transmembrane region" description="Helical" evidence="6">
    <location>
        <begin position="59"/>
        <end position="82"/>
    </location>
</feature>
<keyword evidence="3 6" id="KW-0812">Transmembrane</keyword>
<keyword evidence="4 6" id="KW-1133">Transmembrane helix</keyword>
<evidence type="ECO:0000256" key="3">
    <source>
        <dbReference type="ARBA" id="ARBA00022692"/>
    </source>
</evidence>
<evidence type="ECO:0000313" key="9">
    <source>
        <dbReference type="Proteomes" id="UP000515947"/>
    </source>
</evidence>
<dbReference type="KEGG" id="nmes:H9L09_11190"/>
<dbReference type="CDD" id="cd06261">
    <property type="entry name" value="TM_PBP2"/>
    <property type="match status" value="1"/>
</dbReference>
<dbReference type="PANTHER" id="PTHR30177">
    <property type="entry name" value="GLYCINE BETAINE/L-PROLINE TRANSPORT SYSTEM PERMEASE PROTEIN PROW"/>
    <property type="match status" value="1"/>
</dbReference>
<feature type="transmembrane region" description="Helical" evidence="6">
    <location>
        <begin position="32"/>
        <end position="52"/>
    </location>
</feature>
<dbReference type="SUPFAM" id="SSF161098">
    <property type="entry name" value="MetI-like"/>
    <property type="match status" value="1"/>
</dbReference>
<comment type="subcellular location">
    <subcellularLocation>
        <location evidence="6">Cell membrane</location>
        <topology evidence="6">Multi-pass membrane protein</topology>
    </subcellularLocation>
    <subcellularLocation>
        <location evidence="1">Membrane</location>
        <topology evidence="1">Multi-pass membrane protein</topology>
    </subcellularLocation>
</comment>
<feature type="transmembrane region" description="Helical" evidence="6">
    <location>
        <begin position="190"/>
        <end position="210"/>
    </location>
</feature>
<evidence type="ECO:0000313" key="8">
    <source>
        <dbReference type="EMBL" id="QNN54986.1"/>
    </source>
</evidence>
<feature type="transmembrane region" description="Helical" evidence="6">
    <location>
        <begin position="159"/>
        <end position="178"/>
    </location>
</feature>
<sequence>MADNCLVRNDWVCGEYLRSRAPQITDALVQHIWITVVSVLLGLLVAFPLALLARRYRRLEGFVVGATTAIYTIPSLALFALLLPFTGLTATTVILGLALYSLTILVRNVIEGLKGVPEDVRESALGMGYGRRRMLLAVEVPLALPTIIAGVRVAAVSTVALTTVGAIVGYGGLGNLLLEAVDSRFKAQVLTAAVLCVALAVAFDLVLVGVQRVLTPWARTRRAG</sequence>
<keyword evidence="2 6" id="KW-0813">Transport</keyword>
<evidence type="ECO:0000256" key="2">
    <source>
        <dbReference type="ARBA" id="ARBA00022448"/>
    </source>
</evidence>
<feature type="domain" description="ABC transmembrane type-1" evidence="7">
    <location>
        <begin position="28"/>
        <end position="207"/>
    </location>
</feature>
<comment type="similarity">
    <text evidence="6">Belongs to the binding-protein-dependent transport system permease family.</text>
</comment>
<proteinExistence type="inferred from homology"/>
<accession>A0A7G9RHB1</accession>
<dbReference type="Gene3D" id="1.10.3720.10">
    <property type="entry name" value="MetI-like"/>
    <property type="match status" value="1"/>
</dbReference>
<evidence type="ECO:0000256" key="4">
    <source>
        <dbReference type="ARBA" id="ARBA00022989"/>
    </source>
</evidence>
<dbReference type="Pfam" id="PF00528">
    <property type="entry name" value="BPD_transp_1"/>
    <property type="match status" value="1"/>
</dbReference>
<gene>
    <name evidence="8" type="ORF">H9L09_11190</name>
</gene>
<dbReference type="GO" id="GO:0055085">
    <property type="term" value="P:transmembrane transport"/>
    <property type="evidence" value="ECO:0007669"/>
    <property type="project" value="InterPro"/>
</dbReference>
<feature type="transmembrane region" description="Helical" evidence="6">
    <location>
        <begin position="88"/>
        <end position="106"/>
    </location>
</feature>